<organism evidence="2 3">
    <name type="scientific">Treponema pedis str. T A4</name>
    <dbReference type="NCBI Taxonomy" id="1291379"/>
    <lineage>
        <taxon>Bacteria</taxon>
        <taxon>Pseudomonadati</taxon>
        <taxon>Spirochaetota</taxon>
        <taxon>Spirochaetia</taxon>
        <taxon>Spirochaetales</taxon>
        <taxon>Treponemataceae</taxon>
        <taxon>Treponema</taxon>
    </lineage>
</organism>
<sequence length="46" mass="5206">MQTKLGVRIVQDVQFLLTVRERERGSKGERENPARNGVLSLPLKGE</sequence>
<evidence type="ECO:0000256" key="1">
    <source>
        <dbReference type="SAM" id="MobiDB-lite"/>
    </source>
</evidence>
<dbReference type="EMBL" id="CP004120">
    <property type="protein sequence ID" value="AGT44881.1"/>
    <property type="molecule type" value="Genomic_DNA"/>
</dbReference>
<keyword evidence="3" id="KW-1185">Reference proteome</keyword>
<dbReference type="KEGG" id="tped:TPE_2407"/>
<dbReference type="STRING" id="1291379.TPE_2407"/>
<name>S6A4X3_9SPIR</name>
<gene>
    <name evidence="2" type="ORF">TPE_2407</name>
</gene>
<dbReference type="HOGENOM" id="CLU_3190287_0_0_12"/>
<dbReference type="PATRIC" id="fig|1291379.3.peg.2379"/>
<feature type="compositionally biased region" description="Basic and acidic residues" evidence="1">
    <location>
        <begin position="22"/>
        <end position="33"/>
    </location>
</feature>
<reference evidence="2 3" key="1">
    <citation type="journal article" date="2013" name="PLoS ONE">
        <title>Genome-Wide Relatedness of Treponema pedis, from Gingiva and Necrotic Skin Lesions of Pigs, with the Human Oral Pathogen Treponema denticola.</title>
        <authorList>
            <person name="Svartstrom O."/>
            <person name="Mushtaq M."/>
            <person name="Pringle M."/>
            <person name="Segerman B."/>
        </authorList>
    </citation>
    <scope>NUCLEOTIDE SEQUENCE [LARGE SCALE GENOMIC DNA]</scope>
    <source>
        <strain evidence="2">T A4</strain>
    </source>
</reference>
<feature type="region of interest" description="Disordered" evidence="1">
    <location>
        <begin position="22"/>
        <end position="46"/>
    </location>
</feature>
<dbReference type="Proteomes" id="UP000015620">
    <property type="component" value="Chromosome"/>
</dbReference>
<protein>
    <submittedName>
        <fullName evidence="2">Uncharacterized protein</fullName>
    </submittedName>
</protein>
<evidence type="ECO:0000313" key="2">
    <source>
        <dbReference type="EMBL" id="AGT44881.1"/>
    </source>
</evidence>
<dbReference type="AlphaFoldDB" id="S6A4X3"/>
<accession>S6A4X3</accession>
<evidence type="ECO:0000313" key="3">
    <source>
        <dbReference type="Proteomes" id="UP000015620"/>
    </source>
</evidence>
<proteinExistence type="predicted"/>